<dbReference type="Gene3D" id="1.10.3480.10">
    <property type="entry name" value="TorD-like"/>
    <property type="match status" value="1"/>
</dbReference>
<dbReference type="SUPFAM" id="SSF89155">
    <property type="entry name" value="TorD-like"/>
    <property type="match status" value="1"/>
</dbReference>
<dbReference type="InterPro" id="IPR020945">
    <property type="entry name" value="DMSO/NO3_reduct_chaperone"/>
</dbReference>
<dbReference type="Proteomes" id="UP000325302">
    <property type="component" value="Unassembled WGS sequence"/>
</dbReference>
<dbReference type="AlphaFoldDB" id="A0A5A9W4R5"/>
<reference evidence="2 3" key="1">
    <citation type="submission" date="2019-03" db="EMBL/GenBank/DDBJ databases">
        <title>Nitrincola sp. nov. isolated from an Indian soda lake.</title>
        <authorList>
            <person name="Joshi A."/>
            <person name="Thite S.V."/>
            <person name="Joseph N."/>
            <person name="Dhotre D."/>
            <person name="Moorthy M."/>
            <person name="Shouche Y.S."/>
        </authorList>
    </citation>
    <scope>NUCLEOTIDE SEQUENCE [LARGE SCALE GENOMIC DNA]</scope>
    <source>
        <strain evidence="2 3">MEB193</strain>
    </source>
</reference>
<dbReference type="InterPro" id="IPR050289">
    <property type="entry name" value="TorD/DmsD_chaperones"/>
</dbReference>
<comment type="caution">
    <text evidence="2">The sequence shown here is derived from an EMBL/GenBank/DDBJ whole genome shotgun (WGS) entry which is preliminary data.</text>
</comment>
<evidence type="ECO:0000313" key="3">
    <source>
        <dbReference type="Proteomes" id="UP000325302"/>
    </source>
</evidence>
<dbReference type="EMBL" id="SMRS01000004">
    <property type="protein sequence ID" value="KAA0875068.1"/>
    <property type="molecule type" value="Genomic_DNA"/>
</dbReference>
<sequence length="212" mass="23531">MNLLMPMAATLSDDDALRADIYALLAALCRQAPATELLEFLAGLELEPEDNSEMATAWQMLKLSAQRCQPQLLEDEYVTLFIGLGQGELTPFASWYLTGSLMEAPLIELREDLELLGFAREEGVKEPEDHIAALLEVMSLLILQGASLERQAVFFQRHLHAWAGALFQDMAKAPSALFYHAVALLGQAFIQDETLALCARNATTQSVRLREH</sequence>
<keyword evidence="3" id="KW-1185">Reference proteome</keyword>
<dbReference type="Pfam" id="PF02613">
    <property type="entry name" value="Nitrate_red_del"/>
    <property type="match status" value="1"/>
</dbReference>
<proteinExistence type="predicted"/>
<dbReference type="RefSeq" id="WP_149390648.1">
    <property type="nucleotide sequence ID" value="NZ_SMRS01000004.1"/>
</dbReference>
<organism evidence="2 3">
    <name type="scientific">Nitrincola tapanii</name>
    <dbReference type="NCBI Taxonomy" id="1708751"/>
    <lineage>
        <taxon>Bacteria</taxon>
        <taxon>Pseudomonadati</taxon>
        <taxon>Pseudomonadota</taxon>
        <taxon>Gammaproteobacteria</taxon>
        <taxon>Oceanospirillales</taxon>
        <taxon>Oceanospirillaceae</taxon>
        <taxon>Nitrincola</taxon>
    </lineage>
</organism>
<accession>A0A5A9W4R5</accession>
<dbReference type="OrthoDB" id="8526323at2"/>
<keyword evidence="1" id="KW-0143">Chaperone</keyword>
<name>A0A5A9W4R5_9GAMM</name>
<dbReference type="InterPro" id="IPR036411">
    <property type="entry name" value="TorD-like_sf"/>
</dbReference>
<gene>
    <name evidence="2" type="ORF">E1H14_06515</name>
</gene>
<protein>
    <submittedName>
        <fullName evidence="2">Molecular chaperone</fullName>
    </submittedName>
</protein>
<dbReference type="PANTHER" id="PTHR34227">
    <property type="entry name" value="CHAPERONE PROTEIN YCDY"/>
    <property type="match status" value="1"/>
</dbReference>
<evidence type="ECO:0000256" key="1">
    <source>
        <dbReference type="ARBA" id="ARBA00023186"/>
    </source>
</evidence>
<evidence type="ECO:0000313" key="2">
    <source>
        <dbReference type="EMBL" id="KAA0875068.1"/>
    </source>
</evidence>
<dbReference type="PANTHER" id="PTHR34227:SF1">
    <property type="entry name" value="DIMETHYL SULFOXIDE REDUCTASE CHAPERONE-RELATED"/>
    <property type="match status" value="1"/>
</dbReference>